<reference evidence="1 2" key="1">
    <citation type="submission" date="2020-08" db="EMBL/GenBank/DDBJ databases">
        <title>Functional genomics of gut bacteria from endangered species of beetles.</title>
        <authorList>
            <person name="Carlos-Shanley C."/>
        </authorList>
    </citation>
    <scope>NUCLEOTIDE SEQUENCE [LARGE SCALE GENOMIC DNA]</scope>
    <source>
        <strain evidence="1 2">S00179</strain>
    </source>
</reference>
<sequence>MWLLIMITYFTDFRRQEIPLVQAIPFTSEADCLRAMDVINIRTNNKVAPQCVGPDTK</sequence>
<evidence type="ECO:0000313" key="1">
    <source>
        <dbReference type="EMBL" id="MBB4866804.1"/>
    </source>
</evidence>
<comment type="caution">
    <text evidence="1">The sequence shown here is derived from an EMBL/GenBank/DDBJ whole genome shotgun (WGS) entry which is preliminary data.</text>
</comment>
<dbReference type="EMBL" id="JACHLI010000032">
    <property type="protein sequence ID" value="MBB4866804.1"/>
    <property type="molecule type" value="Genomic_DNA"/>
</dbReference>
<dbReference type="AlphaFoldDB" id="A0A7W7KPX8"/>
<name>A0A7W7KPX8_PSENT</name>
<protein>
    <submittedName>
        <fullName evidence="1">Uncharacterized protein</fullName>
    </submittedName>
</protein>
<accession>A0A7W7KPX8</accession>
<organism evidence="1 2">
    <name type="scientific">Pseudomonas nitroreducens</name>
    <dbReference type="NCBI Taxonomy" id="46680"/>
    <lineage>
        <taxon>Bacteria</taxon>
        <taxon>Pseudomonadati</taxon>
        <taxon>Pseudomonadota</taxon>
        <taxon>Gammaproteobacteria</taxon>
        <taxon>Pseudomonadales</taxon>
        <taxon>Pseudomonadaceae</taxon>
        <taxon>Pseudomonas</taxon>
    </lineage>
</organism>
<proteinExistence type="predicted"/>
<gene>
    <name evidence="1" type="ORF">HNP46_005711</name>
</gene>
<evidence type="ECO:0000313" key="2">
    <source>
        <dbReference type="Proteomes" id="UP000566995"/>
    </source>
</evidence>
<dbReference type="RefSeq" id="WP_184595647.1">
    <property type="nucleotide sequence ID" value="NZ_JACHLI010000032.1"/>
</dbReference>
<dbReference type="Proteomes" id="UP000566995">
    <property type="component" value="Unassembled WGS sequence"/>
</dbReference>